<keyword evidence="3" id="KW-1185">Reference proteome</keyword>
<sequence length="242" mass="24924">MPPTVLITRPEPYGAEFAAMLRAAHGAELRVIHSPVLAIEGQGALPDLEGFRWLVFTSRSGVRRFTALGGRRDIPAYAVGDATADEARRAGLNAISCKGDAQDLLARIRADGAEGPMLHLRGAHAAADVAGALRAAGIDAREAVIYAQKPQPLSAEARACLAGNASVIAPVFSPRSAAALFASGVPAAPLVVLAISAAAARVPEEAGICVIVAERPDAEAMLRAFPAALSAGNRLEGTKRAQ</sequence>
<dbReference type="SUPFAM" id="SSF69618">
    <property type="entry name" value="HemD-like"/>
    <property type="match status" value="1"/>
</dbReference>
<dbReference type="RefSeq" id="WP_377172447.1">
    <property type="nucleotide sequence ID" value="NZ_JBHTJC010000003.1"/>
</dbReference>
<dbReference type="EMBL" id="JBIHMM010000003">
    <property type="protein sequence ID" value="MFH0254957.1"/>
    <property type="molecule type" value="Genomic_DNA"/>
</dbReference>
<dbReference type="EC" id="4.2.1.75" evidence="2"/>
<protein>
    <submittedName>
        <fullName evidence="2">Uroporphyrinogen-III synthase</fullName>
        <ecNumber evidence="2">4.2.1.75</ecNumber>
    </submittedName>
</protein>
<keyword evidence="2" id="KW-0456">Lyase</keyword>
<proteinExistence type="predicted"/>
<accession>A0ABW7I9V6</accession>
<dbReference type="Proteomes" id="UP001607157">
    <property type="component" value="Unassembled WGS sequence"/>
</dbReference>
<gene>
    <name evidence="2" type="ORF">ACGRVM_13710</name>
</gene>
<evidence type="ECO:0000313" key="2">
    <source>
        <dbReference type="EMBL" id="MFH0254957.1"/>
    </source>
</evidence>
<dbReference type="GO" id="GO:0004852">
    <property type="term" value="F:uroporphyrinogen-III synthase activity"/>
    <property type="evidence" value="ECO:0007669"/>
    <property type="project" value="UniProtKB-EC"/>
</dbReference>
<evidence type="ECO:0000259" key="1">
    <source>
        <dbReference type="Pfam" id="PF02602"/>
    </source>
</evidence>
<name>A0ABW7I9V6_9RHOB</name>
<dbReference type="Pfam" id="PF02602">
    <property type="entry name" value="HEM4"/>
    <property type="match status" value="1"/>
</dbReference>
<feature type="domain" description="Tetrapyrrole biosynthesis uroporphyrinogen III synthase" evidence="1">
    <location>
        <begin position="28"/>
        <end position="222"/>
    </location>
</feature>
<evidence type="ECO:0000313" key="3">
    <source>
        <dbReference type="Proteomes" id="UP001607157"/>
    </source>
</evidence>
<comment type="caution">
    <text evidence="2">The sequence shown here is derived from an EMBL/GenBank/DDBJ whole genome shotgun (WGS) entry which is preliminary data.</text>
</comment>
<dbReference type="CDD" id="cd06578">
    <property type="entry name" value="HemD"/>
    <property type="match status" value="1"/>
</dbReference>
<dbReference type="InterPro" id="IPR036108">
    <property type="entry name" value="4pyrrol_syn_uPrphyn_synt_sf"/>
</dbReference>
<reference evidence="2 3" key="1">
    <citation type="submission" date="2024-10" db="EMBL/GenBank/DDBJ databases">
        <authorList>
            <person name="Yang X.-N."/>
        </authorList>
    </citation>
    <scope>NUCLEOTIDE SEQUENCE [LARGE SCALE GENOMIC DNA]</scope>
    <source>
        <strain evidence="2 3">CAU 1059</strain>
    </source>
</reference>
<dbReference type="Gene3D" id="3.40.50.10090">
    <property type="match status" value="2"/>
</dbReference>
<organism evidence="2 3">
    <name type="scientific">Roseovarius aquimarinus</name>
    <dbReference type="NCBI Taxonomy" id="1229156"/>
    <lineage>
        <taxon>Bacteria</taxon>
        <taxon>Pseudomonadati</taxon>
        <taxon>Pseudomonadota</taxon>
        <taxon>Alphaproteobacteria</taxon>
        <taxon>Rhodobacterales</taxon>
        <taxon>Roseobacteraceae</taxon>
        <taxon>Roseovarius</taxon>
    </lineage>
</organism>
<dbReference type="InterPro" id="IPR003754">
    <property type="entry name" value="4pyrrol_synth_uPrphyn_synth"/>
</dbReference>